<organism evidence="10 11">
    <name type="scientific">Cytospora chrysosperma</name>
    <name type="common">Cytospora canker fungus</name>
    <name type="synonym">Sphaeria chrysosperma</name>
    <dbReference type="NCBI Taxonomy" id="252740"/>
    <lineage>
        <taxon>Eukaryota</taxon>
        <taxon>Fungi</taxon>
        <taxon>Dikarya</taxon>
        <taxon>Ascomycota</taxon>
        <taxon>Pezizomycotina</taxon>
        <taxon>Sordariomycetes</taxon>
        <taxon>Sordariomycetidae</taxon>
        <taxon>Diaporthales</taxon>
        <taxon>Cytosporaceae</taxon>
        <taxon>Cytospora</taxon>
    </lineage>
</organism>
<dbReference type="GO" id="GO:1902600">
    <property type="term" value="P:proton transmembrane transport"/>
    <property type="evidence" value="ECO:0007669"/>
    <property type="project" value="InterPro"/>
</dbReference>
<keyword evidence="11" id="KW-1185">Reference proteome</keyword>
<keyword evidence="7 8" id="KW-0472">Membrane</keyword>
<dbReference type="PROSITE" id="PS51340">
    <property type="entry name" value="MOSC"/>
    <property type="match status" value="1"/>
</dbReference>
<dbReference type="SUPFAM" id="SSF50800">
    <property type="entry name" value="PK beta-barrel domain-like"/>
    <property type="match status" value="1"/>
</dbReference>
<dbReference type="GO" id="GO:0003824">
    <property type="term" value="F:catalytic activity"/>
    <property type="evidence" value="ECO:0007669"/>
    <property type="project" value="InterPro"/>
</dbReference>
<feature type="domain" description="MOSC" evidence="9">
    <location>
        <begin position="649"/>
        <end position="819"/>
    </location>
</feature>
<evidence type="ECO:0000256" key="4">
    <source>
        <dbReference type="ARBA" id="ARBA00022692"/>
    </source>
</evidence>
<feature type="transmembrane region" description="Helical" evidence="8">
    <location>
        <begin position="336"/>
        <end position="355"/>
    </location>
</feature>
<feature type="transmembrane region" description="Helical" evidence="8">
    <location>
        <begin position="449"/>
        <end position="482"/>
    </location>
</feature>
<dbReference type="InterPro" id="IPR006153">
    <property type="entry name" value="Cation/H_exchanger_TM"/>
</dbReference>
<protein>
    <recommendedName>
        <fullName evidence="9">MOSC domain-containing protein</fullName>
    </recommendedName>
</protein>
<keyword evidence="3" id="KW-0050">Antiport</keyword>
<evidence type="ECO:0000256" key="5">
    <source>
        <dbReference type="ARBA" id="ARBA00022989"/>
    </source>
</evidence>
<dbReference type="GO" id="GO:0030151">
    <property type="term" value="F:molybdenum ion binding"/>
    <property type="evidence" value="ECO:0007669"/>
    <property type="project" value="InterPro"/>
</dbReference>
<dbReference type="EMBL" id="LJZO01000001">
    <property type="protein sequence ID" value="ROW05318.1"/>
    <property type="molecule type" value="Genomic_DNA"/>
</dbReference>
<feature type="transmembrane region" description="Helical" evidence="8">
    <location>
        <begin position="274"/>
        <end position="295"/>
    </location>
</feature>
<evidence type="ECO:0000259" key="9">
    <source>
        <dbReference type="PROSITE" id="PS51340"/>
    </source>
</evidence>
<sequence>MTTKPWADEPFQLIATPSKRPELAYEKHSYIDVSSEMANAHNVIIRGLNAIIQQAPYVKESTDPAYNKKDVQDLLVYVSLWVEMVQHHHSNEELFIFPELEKFSGKPGLLDDSKHQYKLLYGGLERLLAYAQATNPQDYRWDGSEGMEKIINSFSKDLIDHLHAEVEVFVAMKDLDSAGLRKMWDQGTAIAKKAANLSMLLRGLLPMASSGFLQYEEPDILSLLILISFFFFLVSLGWGFNKVIGAGLIGQILVGVLYGTPVGNILDTEWQETFMALGYIGLILIIFEGGLTIRLDLLKANFFLSVMAAAIGITTPIALCYLILFLGFGYGALETFIVGAALSTTSIGTTFIVISNSADIDLTHTKVGTVLVSAALFDDIIGLIMVSVISNLGGIETGGGTSIGWIVGRPIVASFAIGAVSPLLARYIAGPFYRRFLEPRVASLGQKALICIMTLVLSAHIVICAYAGASLLFGAFLAGAFLNALPTLGKFYADSNYTSRHIHIMKVTKIYVYPIKSLRGIPLQQAKLDRQGVQYDRRFMLLKVHDDGHYEPVEVVRFPACALFEPEIVEDKVIVRYEMPEEPLFPPTPEQKTTLEVPLEPDTSGLEQVEVDLYNSTCMGYRMPEDYNSWFSSCLGFESILVYVGDGRRPILGSMSPHTQKQQNKGWLSSMTKYVTGSNEEDPHRLTFTCVAAYLITTEASVNDVSNRLPPGEEMDMRKFRPNIVIDGEGPFDEDFWGEIEVGSGPRFVLTGNCGRCLSINVDYQTGRPGTGESGNVLKKLMKDRRVDVGNKYSPVFGRYGFLMDEEADVHVGDEVTVTERLEERRVWDWPGA</sequence>
<dbReference type="STRING" id="252740.A0A423WPC5"/>
<dbReference type="InterPro" id="IPR005302">
    <property type="entry name" value="MoCF_Sase_C"/>
</dbReference>
<evidence type="ECO:0000256" key="3">
    <source>
        <dbReference type="ARBA" id="ARBA00022449"/>
    </source>
</evidence>
<dbReference type="GO" id="GO:0030170">
    <property type="term" value="F:pyridoxal phosphate binding"/>
    <property type="evidence" value="ECO:0007669"/>
    <property type="project" value="InterPro"/>
</dbReference>
<keyword evidence="4 8" id="KW-0812">Transmembrane</keyword>
<evidence type="ECO:0000256" key="8">
    <source>
        <dbReference type="SAM" id="Phobius"/>
    </source>
</evidence>
<dbReference type="SUPFAM" id="SSF141673">
    <property type="entry name" value="MOSC N-terminal domain-like"/>
    <property type="match status" value="1"/>
</dbReference>
<feature type="transmembrane region" description="Helical" evidence="8">
    <location>
        <begin position="243"/>
        <end position="262"/>
    </location>
</feature>
<dbReference type="Pfam" id="PF01814">
    <property type="entry name" value="Hemerythrin"/>
    <property type="match status" value="1"/>
</dbReference>
<evidence type="ECO:0000256" key="6">
    <source>
        <dbReference type="ARBA" id="ARBA00023065"/>
    </source>
</evidence>
<dbReference type="InterPro" id="IPR005303">
    <property type="entry name" value="MOCOS_middle"/>
</dbReference>
<comment type="caution">
    <text evidence="10">The sequence shown here is derived from an EMBL/GenBank/DDBJ whole genome shotgun (WGS) entry which is preliminary data.</text>
</comment>
<reference evidence="10 11" key="1">
    <citation type="submission" date="2015-09" db="EMBL/GenBank/DDBJ databases">
        <title>Host preference determinants of Valsa canker pathogens revealed by comparative genomics.</title>
        <authorList>
            <person name="Yin Z."/>
            <person name="Huang L."/>
        </authorList>
    </citation>
    <scope>NUCLEOTIDE SEQUENCE [LARGE SCALE GENOMIC DNA]</scope>
    <source>
        <strain evidence="10 11">YSFL</strain>
    </source>
</reference>
<evidence type="ECO:0000313" key="11">
    <source>
        <dbReference type="Proteomes" id="UP000284375"/>
    </source>
</evidence>
<comment type="subcellular location">
    <subcellularLocation>
        <location evidence="1">Membrane</location>
        <topology evidence="1">Multi-pass membrane protein</topology>
    </subcellularLocation>
</comment>
<keyword evidence="6" id="KW-0406">Ion transport</keyword>
<evidence type="ECO:0000256" key="7">
    <source>
        <dbReference type="ARBA" id="ARBA00023136"/>
    </source>
</evidence>
<evidence type="ECO:0000256" key="1">
    <source>
        <dbReference type="ARBA" id="ARBA00004141"/>
    </source>
</evidence>
<gene>
    <name evidence="10" type="ORF">VSDG_00682</name>
</gene>
<dbReference type="AlphaFoldDB" id="A0A423WPC5"/>
<dbReference type="Pfam" id="PF00999">
    <property type="entry name" value="Na_H_Exchanger"/>
    <property type="match status" value="1"/>
</dbReference>
<evidence type="ECO:0000313" key="10">
    <source>
        <dbReference type="EMBL" id="ROW05318.1"/>
    </source>
</evidence>
<feature type="transmembrane region" description="Helical" evidence="8">
    <location>
        <begin position="367"/>
        <end position="390"/>
    </location>
</feature>
<name>A0A423WPC5_CYTCH</name>
<feature type="transmembrane region" description="Helical" evidence="8">
    <location>
        <begin position="410"/>
        <end position="429"/>
    </location>
</feature>
<dbReference type="GO" id="GO:0015297">
    <property type="term" value="F:antiporter activity"/>
    <property type="evidence" value="ECO:0007669"/>
    <property type="project" value="UniProtKB-KW"/>
</dbReference>
<evidence type="ECO:0000256" key="2">
    <source>
        <dbReference type="ARBA" id="ARBA00022448"/>
    </source>
</evidence>
<dbReference type="Proteomes" id="UP000284375">
    <property type="component" value="Unassembled WGS sequence"/>
</dbReference>
<keyword evidence="5 8" id="KW-1133">Transmembrane helix</keyword>
<dbReference type="Pfam" id="PF03476">
    <property type="entry name" value="MOSC_N"/>
    <property type="match status" value="1"/>
</dbReference>
<proteinExistence type="predicted"/>
<dbReference type="Gene3D" id="1.20.1530.20">
    <property type="match status" value="1"/>
</dbReference>
<dbReference type="OrthoDB" id="17255at2759"/>
<accession>A0A423WPC5</accession>
<dbReference type="Pfam" id="PF03473">
    <property type="entry name" value="MOSC"/>
    <property type="match status" value="1"/>
</dbReference>
<keyword evidence="2" id="KW-0813">Transport</keyword>
<dbReference type="InterPro" id="IPR011037">
    <property type="entry name" value="Pyrv_Knase-like_insert_dom_sf"/>
</dbReference>
<feature type="transmembrane region" description="Helical" evidence="8">
    <location>
        <begin position="302"/>
        <end position="330"/>
    </location>
</feature>
<dbReference type="InterPro" id="IPR012312">
    <property type="entry name" value="Hemerythrin-like"/>
</dbReference>
<dbReference type="GO" id="GO:0016020">
    <property type="term" value="C:membrane"/>
    <property type="evidence" value="ECO:0007669"/>
    <property type="project" value="UniProtKB-SubCell"/>
</dbReference>
<dbReference type="PANTHER" id="PTHR43562">
    <property type="entry name" value="NAPA-TYPE SODIUM/HYDROGEN ANTIPORTER"/>
    <property type="match status" value="1"/>
</dbReference>
<dbReference type="Gene3D" id="1.20.120.520">
    <property type="entry name" value="nmb1532 protein domain like"/>
    <property type="match status" value="1"/>
</dbReference>
<dbReference type="PANTHER" id="PTHR43562:SF2">
    <property type="entry name" value="SODIUM-HYDROGEN ANTIPORTER"/>
    <property type="match status" value="1"/>
</dbReference>
<dbReference type="InterPro" id="IPR038770">
    <property type="entry name" value="Na+/solute_symporter_sf"/>
</dbReference>
<feature type="transmembrane region" description="Helical" evidence="8">
    <location>
        <begin position="220"/>
        <end position="238"/>
    </location>
</feature>